<dbReference type="SUPFAM" id="SSF55681">
    <property type="entry name" value="Class II aaRS and biotin synthetases"/>
    <property type="match status" value="1"/>
</dbReference>
<evidence type="ECO:0000256" key="6">
    <source>
        <dbReference type="ARBA" id="ARBA00022884"/>
    </source>
</evidence>
<comment type="similarity">
    <text evidence="1 11">Belongs to the class-II aminoacyl-tRNA synthetase family.</text>
</comment>
<dbReference type="PANTHER" id="PTHR11777:SF9">
    <property type="entry name" value="ALANINE--TRNA LIGASE, CYTOPLASMIC"/>
    <property type="match status" value="1"/>
</dbReference>
<feature type="region of interest" description="Disordered" evidence="12">
    <location>
        <begin position="829"/>
        <end position="951"/>
    </location>
</feature>
<dbReference type="InterPro" id="IPR009000">
    <property type="entry name" value="Transl_B-barrel_sf"/>
</dbReference>
<evidence type="ECO:0000313" key="15">
    <source>
        <dbReference type="Proteomes" id="UP001321477"/>
    </source>
</evidence>
<dbReference type="PRINTS" id="PR00980">
    <property type="entry name" value="TRNASYNTHALA"/>
</dbReference>
<dbReference type="SMART" id="SM00863">
    <property type="entry name" value="tRNA_SAD"/>
    <property type="match status" value="1"/>
</dbReference>
<feature type="binding site" evidence="11">
    <location>
        <position position="678"/>
    </location>
    <ligand>
        <name>Zn(2+)</name>
        <dbReference type="ChEBI" id="CHEBI:29105"/>
    </ligand>
</feature>
<evidence type="ECO:0000313" key="14">
    <source>
        <dbReference type="EMBL" id="BDZ52937.1"/>
    </source>
</evidence>
<evidence type="ECO:0000256" key="3">
    <source>
        <dbReference type="ARBA" id="ARBA00022598"/>
    </source>
</evidence>
<dbReference type="InterPro" id="IPR018164">
    <property type="entry name" value="Ala-tRNA-synth_IIc_N"/>
</dbReference>
<name>A0ABM8GWX7_9MICO</name>
<dbReference type="InterPro" id="IPR050058">
    <property type="entry name" value="Ala-tRNA_ligase"/>
</dbReference>
<dbReference type="InterPro" id="IPR002318">
    <property type="entry name" value="Ala-tRNA-lgiase_IIc"/>
</dbReference>
<dbReference type="Gene3D" id="2.40.30.130">
    <property type="match status" value="1"/>
</dbReference>
<keyword evidence="11" id="KW-0862">Zinc</keyword>
<dbReference type="InterPro" id="IPR023033">
    <property type="entry name" value="Ala_tRNA_ligase_euk/bac"/>
</dbReference>
<feature type="compositionally biased region" description="Basic and acidic residues" evidence="12">
    <location>
        <begin position="911"/>
        <end position="922"/>
    </location>
</feature>
<dbReference type="Gene3D" id="3.30.930.10">
    <property type="entry name" value="Bira Bifunctional Protein, Domain 2"/>
    <property type="match status" value="1"/>
</dbReference>
<dbReference type="EMBL" id="AP027734">
    <property type="protein sequence ID" value="BDZ52937.1"/>
    <property type="molecule type" value="Genomic_DNA"/>
</dbReference>
<keyword evidence="15" id="KW-1185">Reference proteome</keyword>
<comment type="cofactor">
    <cofactor evidence="11">
        <name>Zn(2+)</name>
        <dbReference type="ChEBI" id="CHEBI:29105"/>
    </cofactor>
    <text evidence="11">Binds 1 zinc ion per subunit.</text>
</comment>
<dbReference type="SUPFAM" id="SSF55186">
    <property type="entry name" value="ThrRS/AlaRS common domain"/>
    <property type="match status" value="1"/>
</dbReference>
<feature type="binding site" evidence="11">
    <location>
        <position position="575"/>
    </location>
    <ligand>
        <name>Zn(2+)</name>
        <dbReference type="ChEBI" id="CHEBI:29105"/>
    </ligand>
</feature>
<feature type="compositionally biased region" description="Basic residues" evidence="12">
    <location>
        <begin position="893"/>
        <end position="907"/>
    </location>
</feature>
<keyword evidence="11" id="KW-0479">Metal-binding</keyword>
<feature type="binding site" evidence="11">
    <location>
        <position position="571"/>
    </location>
    <ligand>
        <name>Zn(2+)</name>
        <dbReference type="ChEBI" id="CHEBI:29105"/>
    </ligand>
</feature>
<dbReference type="InterPro" id="IPR018165">
    <property type="entry name" value="Ala-tRNA-synth_IIc_core"/>
</dbReference>
<feature type="domain" description="Alanyl-transfer RNA synthetases family profile" evidence="13">
    <location>
        <begin position="1"/>
        <end position="717"/>
    </location>
</feature>
<evidence type="ECO:0000256" key="12">
    <source>
        <dbReference type="SAM" id="MobiDB-lite"/>
    </source>
</evidence>
<dbReference type="InterPro" id="IPR018163">
    <property type="entry name" value="Thr/Ala-tRNA-synth_IIc_edit"/>
</dbReference>
<proteinExistence type="inferred from homology"/>
<keyword evidence="3 11" id="KW-0436">Ligase</keyword>
<sequence length="1045" mass="114264">MQTAEIRQRWLDYFAARGHTVVPSASLVSDDPSLLFTVAGMVPFVPYLTGVVPAPYSRATSVQKCIRTNDIEEVGKTPRHGTFFQMNGNFSFGDYFKDGAIAFAWELLTTPEAEGGYGFDPDDLWVTVYEDDDEAREIWRRVAGLPDERIQGLGKDTNFWHTGQPGPAGPCSEIFFDRGPEYGIDGGPATDDDRYVEIWNLVFMQYLIADVRSKVDFTIVKELPKKNIDTGMGLERVAFLKQGVDNMYEIDQVRPVLDAAARLSGRRYGADHEDDVRMRVIADHIRSSLMLMSDGVTPSNEGRGYILRRLLRRSIRAMRLLGVEGPTFRELFAASRDAMKAAYPEVEAGYAQIEQLALGEEATFLRTLEAGTGILDSAVAKTRADGSDRLAGDTAFLLHDTYGFPIELTLEMADEAGLAVDRKAFDALMADQRSRAKADAKSKKKVLADLSVYSEFRAHGETVFTGYTDLLTDSRVLGILVDGRPAASAIAGRTAEVILAETSLYAESGGQAPDRGRIVGDGFELEVLDVQKPVKGLISHTVKVTSGEVGVGMPATSIVDEDYRRGATQAHSGTHLVHAALRQVLGPQAHQSGSFNKAGYLRLDYGWNQPLSPETRSEIEDVANGAVRENLEVVTREMPIDEAKALGAMALFGEKYGDVVRVVDIGGPWSRELCAGTHVARSAEVGMINIVGESSVGASNRRVESLVGQDAFRRFAAERALVQELTGTLKTRPELLVDRIGDLVSSLKAAEKKIAAYEAKALNDRVPDLAGRAERVGDLLVVAEATGVLGSGDELRSLASAIRARLGDAASVVALVGEVGGKPLAIAATSPAARKRARTRARSPRRWLRHSAAEAAASPTSRRAAGPTCRRSRPPCRRPAPQREPDRAARCATGHRRGPRPDRRRAMRPVGDPRRARRDRAAQRRRRGCRHPSSARARRRVRGDRTGRRASAVVVGDRDGLDGRCGGVRRTNRRPRRRGAPRRRTAFDGECATCPAGGREVGPQAAARDRSGRSRYHSATRHRCRTGIGHRPRTHDTHRGRPRPS</sequence>
<dbReference type="Pfam" id="PF01411">
    <property type="entry name" value="tRNA-synt_2c"/>
    <property type="match status" value="1"/>
</dbReference>
<keyword evidence="6 11" id="KW-0694">RNA-binding</keyword>
<evidence type="ECO:0000256" key="1">
    <source>
        <dbReference type="ARBA" id="ARBA00008226"/>
    </source>
</evidence>
<dbReference type="SUPFAM" id="SSF101353">
    <property type="entry name" value="Putative anticodon-binding domain of alanyl-tRNA synthetase (AlaRS)"/>
    <property type="match status" value="1"/>
</dbReference>
<comment type="domain">
    <text evidence="11">Consists of three domains; the N-terminal catalytic domain, the editing domain and the C-terminal C-Ala domain. The editing domain removes incorrectly charged amino acids, while the C-Ala domain, along with tRNA(Ala), serves as a bridge to cooperatively bring together the editing and aminoacylation centers thus stimulating deacylation of misacylated tRNAs.</text>
</comment>
<evidence type="ECO:0000256" key="4">
    <source>
        <dbReference type="ARBA" id="ARBA00022741"/>
    </source>
</evidence>
<evidence type="ECO:0000256" key="7">
    <source>
        <dbReference type="ARBA" id="ARBA00022917"/>
    </source>
</evidence>
<keyword evidence="11" id="KW-0963">Cytoplasm</keyword>
<dbReference type="HAMAP" id="MF_00036_B">
    <property type="entry name" value="Ala_tRNA_synth_B"/>
    <property type="match status" value="1"/>
</dbReference>
<dbReference type="Gene3D" id="3.30.980.10">
    <property type="entry name" value="Threonyl-trna Synthetase, Chain A, domain 2"/>
    <property type="match status" value="1"/>
</dbReference>
<evidence type="ECO:0000256" key="2">
    <source>
        <dbReference type="ARBA" id="ARBA00022555"/>
    </source>
</evidence>
<keyword evidence="8 11" id="KW-0030">Aminoacyl-tRNA synthetase</keyword>
<dbReference type="EC" id="6.1.1.7" evidence="11"/>
<evidence type="ECO:0000259" key="13">
    <source>
        <dbReference type="PROSITE" id="PS50860"/>
    </source>
</evidence>
<dbReference type="InterPro" id="IPR045864">
    <property type="entry name" value="aa-tRNA-synth_II/BPL/LPL"/>
</dbReference>
<evidence type="ECO:0000256" key="9">
    <source>
        <dbReference type="ARBA" id="ARBA00024779"/>
    </source>
</evidence>
<organism evidence="14 15">
    <name type="scientific">Agromyces marinus</name>
    <dbReference type="NCBI Taxonomy" id="1389020"/>
    <lineage>
        <taxon>Bacteria</taxon>
        <taxon>Bacillati</taxon>
        <taxon>Actinomycetota</taxon>
        <taxon>Actinomycetes</taxon>
        <taxon>Micrococcales</taxon>
        <taxon>Microbacteriaceae</taxon>
        <taxon>Agromyces</taxon>
    </lineage>
</organism>
<comment type="catalytic activity">
    <reaction evidence="10 11">
        <text>tRNA(Ala) + L-alanine + ATP = L-alanyl-tRNA(Ala) + AMP + diphosphate</text>
        <dbReference type="Rhea" id="RHEA:12540"/>
        <dbReference type="Rhea" id="RHEA-COMP:9657"/>
        <dbReference type="Rhea" id="RHEA-COMP:9923"/>
        <dbReference type="ChEBI" id="CHEBI:30616"/>
        <dbReference type="ChEBI" id="CHEBI:33019"/>
        <dbReference type="ChEBI" id="CHEBI:57972"/>
        <dbReference type="ChEBI" id="CHEBI:78442"/>
        <dbReference type="ChEBI" id="CHEBI:78497"/>
        <dbReference type="ChEBI" id="CHEBI:456215"/>
        <dbReference type="EC" id="6.1.1.7"/>
    </reaction>
</comment>
<dbReference type="InterPro" id="IPR012947">
    <property type="entry name" value="tRNA_SAD"/>
</dbReference>
<comment type="subcellular location">
    <subcellularLocation>
        <location evidence="11">Cytoplasm</location>
    </subcellularLocation>
</comment>
<feature type="compositionally biased region" description="Basic residues" evidence="12">
    <location>
        <begin position="1013"/>
        <end position="1033"/>
    </location>
</feature>
<reference evidence="15" key="1">
    <citation type="journal article" date="2019" name="Int. J. Syst. Evol. Microbiol.">
        <title>The Global Catalogue of Microorganisms (GCM) 10K type strain sequencing project: providing services to taxonomists for standard genome sequencing and annotation.</title>
        <authorList>
            <consortium name="The Broad Institute Genomics Platform"/>
            <consortium name="The Broad Institute Genome Sequencing Center for Infectious Disease"/>
            <person name="Wu L."/>
            <person name="Ma J."/>
        </authorList>
    </citation>
    <scope>NUCLEOTIDE SEQUENCE [LARGE SCALE GENOMIC DNA]</scope>
    <source>
        <strain evidence="15">NBRC 109019</strain>
    </source>
</reference>
<dbReference type="Pfam" id="PF07973">
    <property type="entry name" value="tRNA_SAD"/>
    <property type="match status" value="1"/>
</dbReference>
<keyword evidence="2 11" id="KW-0820">tRNA-binding</keyword>
<protein>
    <recommendedName>
        <fullName evidence="11">Alanine--tRNA ligase</fullName>
        <ecNumber evidence="11">6.1.1.7</ecNumber>
    </recommendedName>
    <alternativeName>
        <fullName evidence="11">Alanyl-tRNA synthetase</fullName>
        <shortName evidence="11">AlaRS</shortName>
    </alternativeName>
</protein>
<evidence type="ECO:0000256" key="5">
    <source>
        <dbReference type="ARBA" id="ARBA00022840"/>
    </source>
</evidence>
<evidence type="ECO:0000256" key="11">
    <source>
        <dbReference type="HAMAP-Rule" id="MF_00036"/>
    </source>
</evidence>
<dbReference type="Proteomes" id="UP001321477">
    <property type="component" value="Chromosome"/>
</dbReference>
<keyword evidence="5 11" id="KW-0067">ATP-binding</keyword>
<dbReference type="CDD" id="cd00673">
    <property type="entry name" value="AlaRS_core"/>
    <property type="match status" value="1"/>
</dbReference>
<dbReference type="Gene3D" id="3.30.54.20">
    <property type="match status" value="1"/>
</dbReference>
<keyword evidence="4 11" id="KW-0547">Nucleotide-binding</keyword>
<dbReference type="NCBIfam" id="TIGR00344">
    <property type="entry name" value="alaS"/>
    <property type="match status" value="1"/>
</dbReference>
<feature type="compositionally biased region" description="Basic residues" evidence="12">
    <location>
        <begin position="833"/>
        <end position="849"/>
    </location>
</feature>
<accession>A0ABM8GWX7</accession>
<dbReference type="PROSITE" id="PS50860">
    <property type="entry name" value="AA_TRNA_LIGASE_II_ALA"/>
    <property type="match status" value="1"/>
</dbReference>
<evidence type="ECO:0000256" key="8">
    <source>
        <dbReference type="ARBA" id="ARBA00023146"/>
    </source>
</evidence>
<keyword evidence="7 11" id="KW-0648">Protein biosynthesis</keyword>
<feature type="binding site" evidence="11">
    <location>
        <position position="674"/>
    </location>
    <ligand>
        <name>Zn(2+)</name>
        <dbReference type="ChEBI" id="CHEBI:29105"/>
    </ligand>
</feature>
<feature type="region of interest" description="Disordered" evidence="12">
    <location>
        <begin position="999"/>
        <end position="1045"/>
    </location>
</feature>
<dbReference type="InterPro" id="IPR018162">
    <property type="entry name" value="Ala-tRNA-ligase_IIc_anticod-bd"/>
</dbReference>
<dbReference type="PANTHER" id="PTHR11777">
    <property type="entry name" value="ALANYL-TRNA SYNTHETASE"/>
    <property type="match status" value="1"/>
</dbReference>
<dbReference type="GO" id="GO:0016874">
    <property type="term" value="F:ligase activity"/>
    <property type="evidence" value="ECO:0007669"/>
    <property type="project" value="UniProtKB-KW"/>
</dbReference>
<gene>
    <name evidence="14" type="primary">alaS_1</name>
    <name evidence="11" type="synonym">alaS</name>
    <name evidence="14" type="ORF">GCM10025870_00100</name>
</gene>
<comment type="function">
    <text evidence="9 11">Catalyzes the attachment of alanine to tRNA(Ala) in a two-step reaction: alanine is first activated by ATP to form Ala-AMP and then transferred to the acceptor end of tRNA(Ala). Also edits incorrectly charged Ser-tRNA(Ala) and Gly-tRNA(Ala) via its editing domain.</text>
</comment>
<dbReference type="SUPFAM" id="SSF50447">
    <property type="entry name" value="Translation proteins"/>
    <property type="match status" value="1"/>
</dbReference>
<evidence type="ECO:0000256" key="10">
    <source>
        <dbReference type="ARBA" id="ARBA00048300"/>
    </source>
</evidence>